<proteinExistence type="predicted"/>
<organism evidence="1 2">
    <name type="scientific">Paraconexibacter algicola</name>
    <dbReference type="NCBI Taxonomy" id="2133960"/>
    <lineage>
        <taxon>Bacteria</taxon>
        <taxon>Bacillati</taxon>
        <taxon>Actinomycetota</taxon>
        <taxon>Thermoleophilia</taxon>
        <taxon>Solirubrobacterales</taxon>
        <taxon>Paraconexibacteraceae</taxon>
        <taxon>Paraconexibacter</taxon>
    </lineage>
</organism>
<protein>
    <submittedName>
        <fullName evidence="1">Uncharacterized protein</fullName>
    </submittedName>
</protein>
<reference evidence="1 2" key="1">
    <citation type="submission" date="2018-03" db="EMBL/GenBank/DDBJ databases">
        <title>Aquarubrobacter algicola gen. nov., sp. nov., a novel actinobacterium isolated from shallow eutrophic lake during the end of cyanobacterial harmful algal blooms.</title>
        <authorList>
            <person name="Chun S.J."/>
        </authorList>
    </citation>
    <scope>NUCLEOTIDE SEQUENCE [LARGE SCALE GENOMIC DNA]</scope>
    <source>
        <strain evidence="1 2">Seoho-28</strain>
    </source>
</reference>
<name>A0A2T4UML6_9ACTN</name>
<comment type="caution">
    <text evidence="1">The sequence shown here is derived from an EMBL/GenBank/DDBJ whole genome shotgun (WGS) entry which is preliminary data.</text>
</comment>
<evidence type="ECO:0000313" key="1">
    <source>
        <dbReference type="EMBL" id="PTL60485.1"/>
    </source>
</evidence>
<keyword evidence="2" id="KW-1185">Reference proteome</keyword>
<gene>
    <name evidence="1" type="ORF">C7Y72_12960</name>
</gene>
<evidence type="ECO:0000313" key="2">
    <source>
        <dbReference type="Proteomes" id="UP000240739"/>
    </source>
</evidence>
<dbReference type="OrthoDB" id="5241462at2"/>
<accession>A0A2T4UML6</accession>
<dbReference type="EMBL" id="PYYB01000001">
    <property type="protein sequence ID" value="PTL60485.1"/>
    <property type="molecule type" value="Genomic_DNA"/>
</dbReference>
<dbReference type="AlphaFoldDB" id="A0A2T4UML6"/>
<sequence length="424" mass="45037">MRNRQLHAALAAFAEEAAWQLAAAAQDGAEVPFEIVESGGHRRDTPLYCYRPLTADFIRERLGLLGRLPSYLPAVHALSAAGGLDAYLAAHGEERCAAGGRARAETALRVFLTTVFADSTDFQLLPERLDRAVEDLVRRSGEGRTLTEVAVPILGLRLLGEEVALGDGLLLARGDLLEDVPSDAAWPRSGDEPHTVALLSWEAAPGDDAPLDHARVRLRRLLVALRLYDDAAFACGAAAWARTGGGAWHGVPLGLPGRPPAAVGTLPCTVTPDEEDELRAFCSLVSRRTPRSGPLAWSLARFEQGCLQADPAHALTDHLLALRALLEPEGPSAGRLAPRVAVLCADAAGRTALRDRIAAIVDLERAAVAGTAPAALDLGGVAAELAEHLRAILRDVLCGHLDPDLRELAERLLAQDGFEQPTVA</sequence>
<dbReference type="RefSeq" id="WP_107569150.1">
    <property type="nucleotide sequence ID" value="NZ_PYYB01000001.1"/>
</dbReference>
<dbReference type="Proteomes" id="UP000240739">
    <property type="component" value="Unassembled WGS sequence"/>
</dbReference>